<organism evidence="1 2">
    <name type="scientific">Mycobacterium numidiamassiliense</name>
    <dbReference type="NCBI Taxonomy" id="1841861"/>
    <lineage>
        <taxon>Bacteria</taxon>
        <taxon>Bacillati</taxon>
        <taxon>Actinomycetota</taxon>
        <taxon>Actinomycetes</taxon>
        <taxon>Mycobacteriales</taxon>
        <taxon>Mycobacteriaceae</taxon>
        <taxon>Mycobacterium</taxon>
    </lineage>
</organism>
<name>A0A2U3P2I9_9MYCO</name>
<dbReference type="EMBL" id="FUEZ01000003">
    <property type="protein sequence ID" value="SPM37981.1"/>
    <property type="molecule type" value="Genomic_DNA"/>
</dbReference>
<sequence length="98" mass="10560">MSLNDVVSKILGFIRAGYPLGVPPTDCYPLLALLHHRLTNDEVKAVATQLAASGDLHIDGDDISAAITRLTTEAPSAEDLNRVRKRLESIGWTVDAAH</sequence>
<reference evidence="1 2" key="1">
    <citation type="submission" date="2017-01" db="EMBL/GenBank/DDBJ databases">
        <authorList>
            <consortium name="Urmite Genomes"/>
        </authorList>
    </citation>
    <scope>NUCLEOTIDE SEQUENCE [LARGE SCALE GENOMIC DNA]</scope>
    <source>
        <strain evidence="1 2">AB215</strain>
    </source>
</reference>
<keyword evidence="2" id="KW-1185">Reference proteome</keyword>
<dbReference type="Pfam" id="PF11829">
    <property type="entry name" value="DUF3349"/>
    <property type="match status" value="1"/>
</dbReference>
<dbReference type="Gene3D" id="1.10.10.2390">
    <property type="match status" value="1"/>
</dbReference>
<dbReference type="STRING" id="1841861.GCA_900157365_04358"/>
<proteinExistence type="predicted"/>
<evidence type="ECO:0008006" key="3">
    <source>
        <dbReference type="Google" id="ProtNLM"/>
    </source>
</evidence>
<protein>
    <recommendedName>
        <fullName evidence="3">DUF3349 domain-containing protein</fullName>
    </recommendedName>
</protein>
<evidence type="ECO:0000313" key="2">
    <source>
        <dbReference type="Proteomes" id="UP000240424"/>
    </source>
</evidence>
<accession>A0A2U3P2I9</accession>
<dbReference type="Gene3D" id="6.10.140.2080">
    <property type="match status" value="1"/>
</dbReference>
<dbReference type="InterPro" id="IPR021784">
    <property type="entry name" value="DUF3349"/>
</dbReference>
<dbReference type="AlphaFoldDB" id="A0A2U3P2I9"/>
<evidence type="ECO:0000313" key="1">
    <source>
        <dbReference type="EMBL" id="SPM37981.1"/>
    </source>
</evidence>
<gene>
    <name evidence="1" type="ORF">MNAB215_156</name>
</gene>
<dbReference type="Proteomes" id="UP000240424">
    <property type="component" value="Unassembled WGS sequence"/>
</dbReference>